<name>A0ABT4TI44_9ACTN</name>
<dbReference type="EMBL" id="JAQFWP010000007">
    <property type="protein sequence ID" value="MDA2804036.1"/>
    <property type="molecule type" value="Genomic_DNA"/>
</dbReference>
<dbReference type="InterPro" id="IPR023214">
    <property type="entry name" value="HAD_sf"/>
</dbReference>
<comment type="similarity">
    <text evidence="1">Belongs to the HAD-like hydrolase superfamily. S-2-haloalkanoic acid dehalogenase family.</text>
</comment>
<evidence type="ECO:0000313" key="4">
    <source>
        <dbReference type="Proteomes" id="UP001165685"/>
    </source>
</evidence>
<dbReference type="NCBIfam" id="TIGR01428">
    <property type="entry name" value="HAD_type_II"/>
    <property type="match status" value="1"/>
</dbReference>
<dbReference type="SFLD" id="SFLDG01129">
    <property type="entry name" value="C1.5:_HAD__Beta-PGM__Phosphata"/>
    <property type="match status" value="1"/>
</dbReference>
<comment type="caution">
    <text evidence="3">The sequence shown here is derived from an EMBL/GenBank/DDBJ whole genome shotgun (WGS) entry which is preliminary data.</text>
</comment>
<dbReference type="InterPro" id="IPR051540">
    <property type="entry name" value="S-2-haloacid_dehalogenase"/>
</dbReference>
<dbReference type="SFLD" id="SFLDS00003">
    <property type="entry name" value="Haloacid_Dehalogenase"/>
    <property type="match status" value="1"/>
</dbReference>
<accession>A0ABT4TI44</accession>
<dbReference type="Proteomes" id="UP001165685">
    <property type="component" value="Unassembled WGS sequence"/>
</dbReference>
<evidence type="ECO:0000256" key="2">
    <source>
        <dbReference type="ARBA" id="ARBA00022801"/>
    </source>
</evidence>
<dbReference type="Gene3D" id="3.40.50.1000">
    <property type="entry name" value="HAD superfamily/HAD-like"/>
    <property type="match status" value="1"/>
</dbReference>
<organism evidence="3 4">
    <name type="scientific">Nocardiopsis suaedae</name>
    <dbReference type="NCBI Taxonomy" id="3018444"/>
    <lineage>
        <taxon>Bacteria</taxon>
        <taxon>Bacillati</taxon>
        <taxon>Actinomycetota</taxon>
        <taxon>Actinomycetes</taxon>
        <taxon>Streptosporangiales</taxon>
        <taxon>Nocardiopsidaceae</taxon>
        <taxon>Nocardiopsis</taxon>
    </lineage>
</organism>
<dbReference type="InterPro" id="IPR006439">
    <property type="entry name" value="HAD-SF_hydro_IA"/>
</dbReference>
<dbReference type="PANTHER" id="PTHR43316">
    <property type="entry name" value="HYDROLASE, HALOACID DELAHOGENASE-RELATED"/>
    <property type="match status" value="1"/>
</dbReference>
<dbReference type="Gene3D" id="1.10.150.240">
    <property type="entry name" value="Putative phosphatase, domain 2"/>
    <property type="match status" value="1"/>
</dbReference>
<dbReference type="PANTHER" id="PTHR43316:SF3">
    <property type="entry name" value="HALOACID DEHALOGENASE, TYPE II (AFU_ORTHOLOGUE AFUA_2G07750)-RELATED"/>
    <property type="match status" value="1"/>
</dbReference>
<dbReference type="NCBIfam" id="TIGR01493">
    <property type="entry name" value="HAD-SF-IA-v2"/>
    <property type="match status" value="1"/>
</dbReference>
<evidence type="ECO:0000256" key="1">
    <source>
        <dbReference type="ARBA" id="ARBA00008106"/>
    </source>
</evidence>
<dbReference type="SUPFAM" id="SSF56784">
    <property type="entry name" value="HAD-like"/>
    <property type="match status" value="1"/>
</dbReference>
<sequence>MDIDAALFDVFGTMTDWRSGVSGELASVGERAGLHADWPSVTDDWRRKYVPTLGAVVSGEAPWRSLDELHRVMLDEVLDERGLDAIGDADRERLVSVWHRLRPWPDAPSGLEALHRSPVITAALSNGGVGLLARLTKQAGLRFDCILSAELARTYKPDRRVYLRAAELLGIEPERLVMVACHPDDLEGAAGAGFRTAYIPRPLEWGPEAAPVPAPPGADLVADDVVQLARALAG</sequence>
<proteinExistence type="inferred from homology"/>
<dbReference type="InterPro" id="IPR006328">
    <property type="entry name" value="2-HAD"/>
</dbReference>
<dbReference type="InterPro" id="IPR036412">
    <property type="entry name" value="HAD-like_sf"/>
</dbReference>
<protein>
    <submittedName>
        <fullName evidence="3">Haloacid dehalogenase type II</fullName>
    </submittedName>
</protein>
<dbReference type="PRINTS" id="PR00413">
    <property type="entry name" value="HADHALOGNASE"/>
</dbReference>
<dbReference type="Pfam" id="PF00702">
    <property type="entry name" value="Hydrolase"/>
    <property type="match status" value="1"/>
</dbReference>
<gene>
    <name evidence="3" type="ORF">O4U47_05895</name>
</gene>
<reference evidence="3" key="1">
    <citation type="submission" date="2023-01" db="EMBL/GenBank/DDBJ databases">
        <title>Draft genome sequence of Nocardiopsis sp. LSu2-4 isolated from halophytes.</title>
        <authorList>
            <person name="Duangmal K."/>
            <person name="Chantavorakit T."/>
        </authorList>
    </citation>
    <scope>NUCLEOTIDE SEQUENCE</scope>
    <source>
        <strain evidence="3">LSu2-4</strain>
    </source>
</reference>
<keyword evidence="4" id="KW-1185">Reference proteome</keyword>
<evidence type="ECO:0000313" key="3">
    <source>
        <dbReference type="EMBL" id="MDA2804036.1"/>
    </source>
</evidence>
<keyword evidence="2" id="KW-0378">Hydrolase</keyword>
<dbReference type="RefSeq" id="WP_270676522.1">
    <property type="nucleotide sequence ID" value="NZ_JAQFWP010000007.1"/>
</dbReference>
<dbReference type="InterPro" id="IPR023198">
    <property type="entry name" value="PGP-like_dom2"/>
</dbReference>